<proteinExistence type="inferred from homology"/>
<evidence type="ECO:0000256" key="4">
    <source>
        <dbReference type="ARBA" id="ARBA00022741"/>
    </source>
</evidence>
<comment type="pathway">
    <text evidence="1">Amino-acid biosynthesis; L-asparagine biosynthesis; L-asparagine from L-aspartate (L-Gln route): step 1/1.</text>
</comment>
<dbReference type="NCBIfam" id="TIGR01536">
    <property type="entry name" value="asn_synth_AEB"/>
    <property type="match status" value="1"/>
</dbReference>
<evidence type="ECO:0000313" key="9">
    <source>
        <dbReference type="EMBL" id="MCF1753019.1"/>
    </source>
</evidence>
<comment type="catalytic activity">
    <reaction evidence="7">
        <text>L-aspartate + L-glutamine + ATP + H2O = L-asparagine + L-glutamate + AMP + diphosphate + H(+)</text>
        <dbReference type="Rhea" id="RHEA:12228"/>
        <dbReference type="ChEBI" id="CHEBI:15377"/>
        <dbReference type="ChEBI" id="CHEBI:15378"/>
        <dbReference type="ChEBI" id="CHEBI:29985"/>
        <dbReference type="ChEBI" id="CHEBI:29991"/>
        <dbReference type="ChEBI" id="CHEBI:30616"/>
        <dbReference type="ChEBI" id="CHEBI:33019"/>
        <dbReference type="ChEBI" id="CHEBI:58048"/>
        <dbReference type="ChEBI" id="CHEBI:58359"/>
        <dbReference type="ChEBI" id="CHEBI:456215"/>
        <dbReference type="EC" id="6.3.5.4"/>
    </reaction>
</comment>
<dbReference type="GO" id="GO:0004066">
    <property type="term" value="F:asparagine synthase (glutamine-hydrolyzing) activity"/>
    <property type="evidence" value="ECO:0007669"/>
    <property type="project" value="UniProtKB-EC"/>
</dbReference>
<comment type="similarity">
    <text evidence="2">Belongs to the asparagine synthetase family.</text>
</comment>
<comment type="caution">
    <text evidence="9">The sequence shown here is derived from an EMBL/GenBank/DDBJ whole genome shotgun (WGS) entry which is preliminary data.</text>
</comment>
<reference evidence="9 10" key="1">
    <citation type="submission" date="2022-01" db="EMBL/GenBank/DDBJ databases">
        <title>Mariniradius saccharolyticus sp. nov., isolated from sediment of a river.</title>
        <authorList>
            <person name="Liu H."/>
        </authorList>
    </citation>
    <scope>NUCLEOTIDE SEQUENCE [LARGE SCALE GENOMIC DNA]</scope>
    <source>
        <strain evidence="9 10">RY-2</strain>
    </source>
</reference>
<dbReference type="CDD" id="cd01991">
    <property type="entry name" value="Asn_synthase_B_C"/>
    <property type="match status" value="1"/>
</dbReference>
<dbReference type="Gene3D" id="3.60.20.10">
    <property type="entry name" value="Glutamine Phosphoribosylpyrophosphate, subunit 1, domain 1"/>
    <property type="match status" value="1"/>
</dbReference>
<evidence type="ECO:0000256" key="3">
    <source>
        <dbReference type="ARBA" id="ARBA00012737"/>
    </source>
</evidence>
<dbReference type="SUPFAM" id="SSF56235">
    <property type="entry name" value="N-terminal nucleophile aminohydrolases (Ntn hydrolases)"/>
    <property type="match status" value="1"/>
</dbReference>
<evidence type="ECO:0000259" key="8">
    <source>
        <dbReference type="PROSITE" id="PS51278"/>
    </source>
</evidence>
<dbReference type="InterPro" id="IPR029055">
    <property type="entry name" value="Ntn_hydrolases_N"/>
</dbReference>
<feature type="domain" description="Glutamine amidotransferase type-2" evidence="8">
    <location>
        <begin position="2"/>
        <end position="212"/>
    </location>
</feature>
<evidence type="ECO:0000313" key="10">
    <source>
        <dbReference type="Proteomes" id="UP001201449"/>
    </source>
</evidence>
<keyword evidence="6" id="KW-0315">Glutamine amidotransferase</keyword>
<gene>
    <name evidence="9" type="primary">asnB</name>
    <name evidence="9" type="ORF">L0U89_18310</name>
</gene>
<keyword evidence="9" id="KW-0436">Ligase</keyword>
<dbReference type="InterPro" id="IPR033738">
    <property type="entry name" value="AsnB_N"/>
</dbReference>
<keyword evidence="10" id="KW-1185">Reference proteome</keyword>
<accession>A0ABS9C0I8</accession>
<dbReference type="InterPro" id="IPR051786">
    <property type="entry name" value="ASN_synthetase/amidase"/>
</dbReference>
<dbReference type="EMBL" id="JAKEVZ010000019">
    <property type="protein sequence ID" value="MCF1753019.1"/>
    <property type="molecule type" value="Genomic_DNA"/>
</dbReference>
<evidence type="ECO:0000256" key="7">
    <source>
        <dbReference type="ARBA" id="ARBA00048741"/>
    </source>
</evidence>
<dbReference type="InterPro" id="IPR017932">
    <property type="entry name" value="GATase_2_dom"/>
</dbReference>
<dbReference type="Pfam" id="PF00733">
    <property type="entry name" value="Asn_synthase"/>
    <property type="match status" value="1"/>
</dbReference>
<dbReference type="SUPFAM" id="SSF52402">
    <property type="entry name" value="Adenine nucleotide alpha hydrolases-like"/>
    <property type="match status" value="1"/>
</dbReference>
<dbReference type="Proteomes" id="UP001201449">
    <property type="component" value="Unassembled WGS sequence"/>
</dbReference>
<keyword evidence="4" id="KW-0547">Nucleotide-binding</keyword>
<evidence type="ECO:0000256" key="5">
    <source>
        <dbReference type="ARBA" id="ARBA00022840"/>
    </source>
</evidence>
<evidence type="ECO:0000256" key="6">
    <source>
        <dbReference type="ARBA" id="ARBA00022962"/>
    </source>
</evidence>
<dbReference type="PIRSF" id="PIRSF001589">
    <property type="entry name" value="Asn_synthetase_glu-h"/>
    <property type="match status" value="1"/>
</dbReference>
<dbReference type="PROSITE" id="PS51278">
    <property type="entry name" value="GATASE_TYPE_2"/>
    <property type="match status" value="1"/>
</dbReference>
<dbReference type="InterPro" id="IPR001962">
    <property type="entry name" value="Asn_synthase"/>
</dbReference>
<evidence type="ECO:0000256" key="1">
    <source>
        <dbReference type="ARBA" id="ARBA00005187"/>
    </source>
</evidence>
<dbReference type="InterPro" id="IPR006426">
    <property type="entry name" value="Asn_synth_AEB"/>
</dbReference>
<organism evidence="9 10">
    <name type="scientific">Mariniradius sediminis</name>
    <dbReference type="NCBI Taxonomy" id="2909237"/>
    <lineage>
        <taxon>Bacteria</taxon>
        <taxon>Pseudomonadati</taxon>
        <taxon>Bacteroidota</taxon>
        <taxon>Cytophagia</taxon>
        <taxon>Cytophagales</taxon>
        <taxon>Cyclobacteriaceae</taxon>
        <taxon>Mariniradius</taxon>
    </lineage>
</organism>
<name>A0ABS9C0I8_9BACT</name>
<evidence type="ECO:0000256" key="2">
    <source>
        <dbReference type="ARBA" id="ARBA00005752"/>
    </source>
</evidence>
<protein>
    <recommendedName>
        <fullName evidence="3">asparagine synthase (glutamine-hydrolyzing)</fullName>
        <ecNumber evidence="3">6.3.5.4</ecNumber>
    </recommendedName>
</protein>
<dbReference type="Gene3D" id="3.40.50.620">
    <property type="entry name" value="HUPs"/>
    <property type="match status" value="1"/>
</dbReference>
<dbReference type="PANTHER" id="PTHR43284">
    <property type="entry name" value="ASPARAGINE SYNTHETASE (GLUTAMINE-HYDROLYZING)"/>
    <property type="match status" value="1"/>
</dbReference>
<keyword evidence="5" id="KW-0067">ATP-binding</keyword>
<dbReference type="PANTHER" id="PTHR43284:SF1">
    <property type="entry name" value="ASPARAGINE SYNTHETASE"/>
    <property type="match status" value="1"/>
</dbReference>
<sequence>MCGIHLILDSKHSGESRIQKMLAASQHRGPDQSGFEQIGGNIWVGANRLKILDLSEKASLPMKSVDGRFILTWNGAIHNYIELREQLIKAGYSFQTQSDTEVLFNWLKVHGENGLERLNGMFSLVFVDLEKREILIARDPTGQKPLHYYKGGKDWVFSSESRGVLAGLESQPEIDTNQFLPYSYYRFSWPDSSFFESVRQMLPGEVLVLDFEGNLRRQASIDFSKSISNEAPNWESELRKSILRSFQSDRQAGMVLSGGVDSSLIYALWYEQTGTKLPTFTVHFEENFTNDFSDYKYAQLLCRRYPSQFEGIRVTKEILMSNWQEYVQSMDQPVGDGAGFLTWYIAMKIHSEVNVLISGAGADELFGGYNRHKAFLQYLKNPTLTALGGRILGTLGMKAAQKFSASLEKSPTDTFIQMAALLPIPKEYLGEFAKYFPEQHGDLKRALGFDRQFYLVNDILKIHDNACMAHGIEGRAPYLDWNLIAYANGLSEQELRKNMGKKNLKAMLNARGLEAISNRKKLGFGMPIREWMDDGDFRKFIFRPISEMESTWGNQFNSEIRTLMRRPESLIETNILLIWNWFVLATWLQKHPK</sequence>
<dbReference type="EC" id="6.3.5.4" evidence="3"/>
<dbReference type="CDD" id="cd00712">
    <property type="entry name" value="AsnB"/>
    <property type="match status" value="1"/>
</dbReference>
<dbReference type="Pfam" id="PF13537">
    <property type="entry name" value="GATase_7"/>
    <property type="match status" value="1"/>
</dbReference>
<dbReference type="RefSeq" id="WP_234862851.1">
    <property type="nucleotide sequence ID" value="NZ_JAKEVZ010000019.1"/>
</dbReference>
<dbReference type="InterPro" id="IPR014729">
    <property type="entry name" value="Rossmann-like_a/b/a_fold"/>
</dbReference>